<evidence type="ECO:0000313" key="1">
    <source>
        <dbReference type="EMBL" id="KAF6750960.1"/>
    </source>
</evidence>
<organism evidence="1 2">
    <name type="scientific">Ephemerocybe angulata</name>
    <dbReference type="NCBI Taxonomy" id="980116"/>
    <lineage>
        <taxon>Eukaryota</taxon>
        <taxon>Fungi</taxon>
        <taxon>Dikarya</taxon>
        <taxon>Basidiomycota</taxon>
        <taxon>Agaricomycotina</taxon>
        <taxon>Agaricomycetes</taxon>
        <taxon>Agaricomycetidae</taxon>
        <taxon>Agaricales</taxon>
        <taxon>Agaricineae</taxon>
        <taxon>Psathyrellaceae</taxon>
        <taxon>Ephemerocybe</taxon>
    </lineage>
</organism>
<gene>
    <name evidence="1" type="ORF">DFP72DRAFT_1138407</name>
</gene>
<reference evidence="1 2" key="1">
    <citation type="submission" date="2020-07" db="EMBL/GenBank/DDBJ databases">
        <title>Comparative genomics of pyrophilous fungi reveals a link between fire events and developmental genes.</title>
        <authorList>
            <consortium name="DOE Joint Genome Institute"/>
            <person name="Steindorff A.S."/>
            <person name="Carver A."/>
            <person name="Calhoun S."/>
            <person name="Stillman K."/>
            <person name="Liu H."/>
            <person name="Lipzen A."/>
            <person name="Pangilinan J."/>
            <person name="Labutti K."/>
            <person name="Bruns T.D."/>
            <person name="Grigoriev I.V."/>
        </authorList>
    </citation>
    <scope>NUCLEOTIDE SEQUENCE [LARGE SCALE GENOMIC DNA]</scope>
    <source>
        <strain evidence="1 2">CBS 144469</strain>
    </source>
</reference>
<evidence type="ECO:0000313" key="2">
    <source>
        <dbReference type="Proteomes" id="UP000521943"/>
    </source>
</evidence>
<dbReference type="AlphaFoldDB" id="A0A8H6HPU8"/>
<protein>
    <submittedName>
        <fullName evidence="1">Uncharacterized protein</fullName>
    </submittedName>
</protein>
<keyword evidence="2" id="KW-1185">Reference proteome</keyword>
<name>A0A8H6HPU8_9AGAR</name>
<dbReference type="Proteomes" id="UP000521943">
    <property type="component" value="Unassembled WGS sequence"/>
</dbReference>
<comment type="caution">
    <text evidence="1">The sequence shown here is derived from an EMBL/GenBank/DDBJ whole genome shotgun (WGS) entry which is preliminary data.</text>
</comment>
<proteinExistence type="predicted"/>
<sequence>MNESLHFAKGYNQIQIKILQRKAFGRLFERRLSLSHREHRPYFRRAIKAKDGAPDPDFPEGASDRLVRRGHKGDRLPIANRGWVVEVAQVLSEVELPQRAPEDIIMGSTQAPASIIPAGAMDLPARRSELEIEQLAQSLSRVAVAKSSTADDTDMDNLAHAFSATMAADMNTLPAGTTLLQKSTNAYPVSDAVFQVPIYFHKTYQPNSL</sequence>
<dbReference type="EMBL" id="JACGCI010000053">
    <property type="protein sequence ID" value="KAF6750960.1"/>
    <property type="molecule type" value="Genomic_DNA"/>
</dbReference>
<accession>A0A8H6HPU8</accession>